<protein>
    <submittedName>
        <fullName evidence="1">Uncharacterized protein</fullName>
    </submittedName>
</protein>
<sequence>MTAERTSHLKTEVVDGNELILGNWVTLLLQRHNSYVVDGRQDILTMGIGRSEHPGRVRVAGRGHIIHSVYDLYTVSSSSADMVRMFKSRMSEAKAQLASENDEKFRSLKKVMDIQVG</sequence>
<comment type="caution">
    <text evidence="1">The sequence shown here is derived from an EMBL/GenBank/DDBJ whole genome shotgun (WGS) entry which is preliminary data.</text>
</comment>
<keyword evidence="2" id="KW-1185">Reference proteome</keyword>
<proteinExistence type="predicted"/>
<name>A0AAN9JNP9_CLITE</name>
<accession>A0AAN9JNP9</accession>
<reference evidence="1 2" key="1">
    <citation type="submission" date="2024-01" db="EMBL/GenBank/DDBJ databases">
        <title>The genomes of 5 underutilized Papilionoideae crops provide insights into root nodulation and disease resistance.</title>
        <authorList>
            <person name="Yuan L."/>
        </authorList>
    </citation>
    <scope>NUCLEOTIDE SEQUENCE [LARGE SCALE GENOMIC DNA]</scope>
    <source>
        <strain evidence="1">LY-2023</strain>
        <tissue evidence="1">Leaf</tissue>
    </source>
</reference>
<organism evidence="1 2">
    <name type="scientific">Clitoria ternatea</name>
    <name type="common">Butterfly pea</name>
    <dbReference type="NCBI Taxonomy" id="43366"/>
    <lineage>
        <taxon>Eukaryota</taxon>
        <taxon>Viridiplantae</taxon>
        <taxon>Streptophyta</taxon>
        <taxon>Embryophyta</taxon>
        <taxon>Tracheophyta</taxon>
        <taxon>Spermatophyta</taxon>
        <taxon>Magnoliopsida</taxon>
        <taxon>eudicotyledons</taxon>
        <taxon>Gunneridae</taxon>
        <taxon>Pentapetalae</taxon>
        <taxon>rosids</taxon>
        <taxon>fabids</taxon>
        <taxon>Fabales</taxon>
        <taxon>Fabaceae</taxon>
        <taxon>Papilionoideae</taxon>
        <taxon>50 kb inversion clade</taxon>
        <taxon>NPAAA clade</taxon>
        <taxon>indigoferoid/millettioid clade</taxon>
        <taxon>Phaseoleae</taxon>
        <taxon>Clitoria</taxon>
    </lineage>
</organism>
<gene>
    <name evidence="1" type="ORF">RJT34_12068</name>
</gene>
<evidence type="ECO:0000313" key="1">
    <source>
        <dbReference type="EMBL" id="KAK7301207.1"/>
    </source>
</evidence>
<dbReference type="Proteomes" id="UP001359559">
    <property type="component" value="Unassembled WGS sequence"/>
</dbReference>
<dbReference type="EMBL" id="JAYKXN010000003">
    <property type="protein sequence ID" value="KAK7301207.1"/>
    <property type="molecule type" value="Genomic_DNA"/>
</dbReference>
<evidence type="ECO:0000313" key="2">
    <source>
        <dbReference type="Proteomes" id="UP001359559"/>
    </source>
</evidence>
<dbReference type="AlphaFoldDB" id="A0AAN9JNP9"/>